<feature type="domain" description="F-box associated beta-propeller type 1" evidence="1">
    <location>
        <begin position="51"/>
        <end position="274"/>
    </location>
</feature>
<evidence type="ECO:0000313" key="3">
    <source>
        <dbReference type="Proteomes" id="UP001603857"/>
    </source>
</evidence>
<comment type="caution">
    <text evidence="2">The sequence shown here is derived from an EMBL/GenBank/DDBJ whole genome shotgun (WGS) entry which is preliminary data.</text>
</comment>
<dbReference type="AlphaFoldDB" id="A0ABD1N528"/>
<dbReference type="NCBIfam" id="TIGR01640">
    <property type="entry name" value="F_box_assoc_1"/>
    <property type="match status" value="1"/>
</dbReference>
<proteinExistence type="predicted"/>
<dbReference type="InterPro" id="IPR050796">
    <property type="entry name" value="SCF_F-box_component"/>
</dbReference>
<dbReference type="PANTHER" id="PTHR31672">
    <property type="entry name" value="BNACNNG10540D PROTEIN"/>
    <property type="match status" value="1"/>
</dbReference>
<evidence type="ECO:0000313" key="2">
    <source>
        <dbReference type="EMBL" id="KAL2343212.1"/>
    </source>
</evidence>
<dbReference type="EMBL" id="JBGMDY010000002">
    <property type="protein sequence ID" value="KAL2343212.1"/>
    <property type="molecule type" value="Genomic_DNA"/>
</dbReference>
<name>A0ABD1N528_9FABA</name>
<reference evidence="2 3" key="1">
    <citation type="submission" date="2024-08" db="EMBL/GenBank/DDBJ databases">
        <title>Insights into the chromosomal genome structure of Flemingia macrophylla.</title>
        <authorList>
            <person name="Ding Y."/>
            <person name="Zhao Y."/>
            <person name="Bi W."/>
            <person name="Wu M."/>
            <person name="Zhao G."/>
            <person name="Gong Y."/>
            <person name="Li W."/>
            <person name="Zhang P."/>
        </authorList>
    </citation>
    <scope>NUCLEOTIDE SEQUENCE [LARGE SCALE GENOMIC DNA]</scope>
    <source>
        <strain evidence="2">DYQJB</strain>
        <tissue evidence="2">Leaf</tissue>
    </source>
</reference>
<protein>
    <recommendedName>
        <fullName evidence="1">F-box associated beta-propeller type 1 domain-containing protein</fullName>
    </recommendedName>
</protein>
<dbReference type="InterPro" id="IPR017451">
    <property type="entry name" value="F-box-assoc_interact_dom"/>
</dbReference>
<dbReference type="Proteomes" id="UP001603857">
    <property type="component" value="Unassembled WGS sequence"/>
</dbReference>
<gene>
    <name evidence="2" type="ORF">Fmac_004497</name>
</gene>
<sequence length="384" mass="43885">MKSLFTCFKSFISKHVLRSASRDSLLILDRFYWNDKIQGHHLFLLDVKSKKLKQLHVPNVTHSDMDFKMVGTCNGLLCLIHYSLDPSSTIFLWNLATRQTKRIIEPQNALLTYKVPPHCLVGLYFNNIDSDYQVVRVHSFEDTHNACLDDSLTKLCAVRVEKYSPRTGLWREIKCRSNNNNNQCVTVSGCLFWTENSVTLEETLFWVAMEVSDKVSHEMIISFNTYTNVVSKIEFPCLVKDCVVVHKKLAVYKDSIAVIICSETETMAQRLDLWGFYEKYEGVECWCKLQTIGMFSRLERPVGIFKNEILMSTDKVIHSVSGAIAGLPQDDLGAKFSYNVFNYVGKFVTSYGGIVVLEEDDLVENEGFSSHDLFIGNINKLSID</sequence>
<dbReference type="Pfam" id="PF07734">
    <property type="entry name" value="FBA_1"/>
    <property type="match status" value="1"/>
</dbReference>
<keyword evidence="3" id="KW-1185">Reference proteome</keyword>
<accession>A0ABD1N528</accession>
<evidence type="ECO:0000259" key="1">
    <source>
        <dbReference type="Pfam" id="PF07734"/>
    </source>
</evidence>
<dbReference type="PANTHER" id="PTHR31672:SF13">
    <property type="entry name" value="F-BOX PROTEIN CPR30-LIKE"/>
    <property type="match status" value="1"/>
</dbReference>
<organism evidence="2 3">
    <name type="scientific">Flemingia macrophylla</name>
    <dbReference type="NCBI Taxonomy" id="520843"/>
    <lineage>
        <taxon>Eukaryota</taxon>
        <taxon>Viridiplantae</taxon>
        <taxon>Streptophyta</taxon>
        <taxon>Embryophyta</taxon>
        <taxon>Tracheophyta</taxon>
        <taxon>Spermatophyta</taxon>
        <taxon>Magnoliopsida</taxon>
        <taxon>eudicotyledons</taxon>
        <taxon>Gunneridae</taxon>
        <taxon>Pentapetalae</taxon>
        <taxon>rosids</taxon>
        <taxon>fabids</taxon>
        <taxon>Fabales</taxon>
        <taxon>Fabaceae</taxon>
        <taxon>Papilionoideae</taxon>
        <taxon>50 kb inversion clade</taxon>
        <taxon>NPAAA clade</taxon>
        <taxon>indigoferoid/millettioid clade</taxon>
        <taxon>Phaseoleae</taxon>
        <taxon>Flemingia</taxon>
    </lineage>
</organism>
<dbReference type="InterPro" id="IPR006527">
    <property type="entry name" value="F-box-assoc_dom_typ1"/>
</dbReference>